<accession>A0A016TN64</accession>
<dbReference type="AlphaFoldDB" id="A0A016TN64"/>
<dbReference type="STRING" id="53326.A0A016TN64"/>
<proteinExistence type="predicted"/>
<keyword evidence="2" id="KW-1185">Reference proteome</keyword>
<evidence type="ECO:0000313" key="1">
    <source>
        <dbReference type="EMBL" id="EYC04439.1"/>
    </source>
</evidence>
<protein>
    <submittedName>
        <fullName evidence="1">Uncharacterized protein</fullName>
    </submittedName>
</protein>
<gene>
    <name evidence="1" type="primary">Acey_s0087.g2004</name>
    <name evidence="1" type="ORF">Y032_0087g2004</name>
</gene>
<dbReference type="OrthoDB" id="5871498at2759"/>
<sequence length="97" mass="11027">MSTETLMLSALEDWTKALDQGGNIEVVYFDFAKAFDRVPFNELISKPVNIGLHPRIVNWIKNFITGRSFQLRVNESSSQSHPVIIGYFGASSSYQWN</sequence>
<name>A0A016TN64_9BILA</name>
<evidence type="ECO:0000313" key="2">
    <source>
        <dbReference type="Proteomes" id="UP000024635"/>
    </source>
</evidence>
<comment type="caution">
    <text evidence="1">The sequence shown here is derived from an EMBL/GenBank/DDBJ whole genome shotgun (WGS) entry which is preliminary data.</text>
</comment>
<dbReference type="Proteomes" id="UP000024635">
    <property type="component" value="Unassembled WGS sequence"/>
</dbReference>
<organism evidence="1 2">
    <name type="scientific">Ancylostoma ceylanicum</name>
    <dbReference type="NCBI Taxonomy" id="53326"/>
    <lineage>
        <taxon>Eukaryota</taxon>
        <taxon>Metazoa</taxon>
        <taxon>Ecdysozoa</taxon>
        <taxon>Nematoda</taxon>
        <taxon>Chromadorea</taxon>
        <taxon>Rhabditida</taxon>
        <taxon>Rhabditina</taxon>
        <taxon>Rhabditomorpha</taxon>
        <taxon>Strongyloidea</taxon>
        <taxon>Ancylostomatidae</taxon>
        <taxon>Ancylostomatinae</taxon>
        <taxon>Ancylostoma</taxon>
    </lineage>
</organism>
<dbReference type="EMBL" id="JARK01001423">
    <property type="protein sequence ID" value="EYC04439.1"/>
    <property type="molecule type" value="Genomic_DNA"/>
</dbReference>
<reference evidence="2" key="1">
    <citation type="journal article" date="2015" name="Nat. Genet.">
        <title>The genome and transcriptome of the zoonotic hookworm Ancylostoma ceylanicum identify infection-specific gene families.</title>
        <authorList>
            <person name="Schwarz E.M."/>
            <person name="Hu Y."/>
            <person name="Antoshechkin I."/>
            <person name="Miller M.M."/>
            <person name="Sternberg P.W."/>
            <person name="Aroian R.V."/>
        </authorList>
    </citation>
    <scope>NUCLEOTIDE SEQUENCE</scope>
    <source>
        <strain evidence="2">HY135</strain>
    </source>
</reference>